<gene>
    <name evidence="2" type="ORF">ECRASSUSDP1_LOCUS24952</name>
</gene>
<dbReference type="EMBL" id="CAMPGE010025720">
    <property type="protein sequence ID" value="CAI2383452.1"/>
    <property type="molecule type" value="Genomic_DNA"/>
</dbReference>
<feature type="region of interest" description="Disordered" evidence="1">
    <location>
        <begin position="172"/>
        <end position="248"/>
    </location>
</feature>
<keyword evidence="3" id="KW-1185">Reference proteome</keyword>
<organism evidence="2 3">
    <name type="scientific">Euplotes crassus</name>
    <dbReference type="NCBI Taxonomy" id="5936"/>
    <lineage>
        <taxon>Eukaryota</taxon>
        <taxon>Sar</taxon>
        <taxon>Alveolata</taxon>
        <taxon>Ciliophora</taxon>
        <taxon>Intramacronucleata</taxon>
        <taxon>Spirotrichea</taxon>
        <taxon>Hypotrichia</taxon>
        <taxon>Euplotida</taxon>
        <taxon>Euplotidae</taxon>
        <taxon>Moneuplotes</taxon>
    </lineage>
</organism>
<accession>A0AAD2D7B9</accession>
<comment type="caution">
    <text evidence="2">The sequence shown here is derived from an EMBL/GenBank/DDBJ whole genome shotgun (WGS) entry which is preliminary data.</text>
</comment>
<proteinExistence type="predicted"/>
<feature type="region of interest" description="Disordered" evidence="1">
    <location>
        <begin position="1"/>
        <end position="50"/>
    </location>
</feature>
<protein>
    <submittedName>
        <fullName evidence="2">Uncharacterized protein</fullName>
    </submittedName>
</protein>
<evidence type="ECO:0000256" key="1">
    <source>
        <dbReference type="SAM" id="MobiDB-lite"/>
    </source>
</evidence>
<reference evidence="2" key="1">
    <citation type="submission" date="2023-07" db="EMBL/GenBank/DDBJ databases">
        <authorList>
            <consortium name="AG Swart"/>
            <person name="Singh M."/>
            <person name="Singh A."/>
            <person name="Seah K."/>
            <person name="Emmerich C."/>
        </authorList>
    </citation>
    <scope>NUCLEOTIDE SEQUENCE</scope>
    <source>
        <strain evidence="2">DP1</strain>
    </source>
</reference>
<dbReference type="AlphaFoldDB" id="A0AAD2D7B9"/>
<name>A0AAD2D7B9_EUPCR</name>
<feature type="compositionally biased region" description="Basic residues" evidence="1">
    <location>
        <begin position="34"/>
        <end position="50"/>
    </location>
</feature>
<evidence type="ECO:0000313" key="3">
    <source>
        <dbReference type="Proteomes" id="UP001295684"/>
    </source>
</evidence>
<dbReference type="Proteomes" id="UP001295684">
    <property type="component" value="Unassembled WGS sequence"/>
</dbReference>
<evidence type="ECO:0000313" key="2">
    <source>
        <dbReference type="EMBL" id="CAI2383452.1"/>
    </source>
</evidence>
<sequence length="713" mass="83147">MWATNPQSRKNKMVPGPDSPENTYADYESNQHGGKGKINKNCHVSRKTVNKKILRGKEDRPQTRTGQWIKTLSATKENPIKLADLKQKETTNRLPSAKKTQMKKILDKRNLTQESYYRKTGTNFSHGNLKQKEQEANDTLNDVDQTTEKFGKQSLYNQDFIDQREDTFGKKNSLSANISKNLPNAMKKVTNTKPRNKKLPSLDLEKSAGVLQRNQDSLVKDKSQARKARSPSQIKSPPVQERNLSPKKKKSLLKMIEELKEAVINNKFQKEHIKEPVQQTMPRPRRIRTSQEPRDAVVVYKNCDLQSVISHLNEQIAEGDDNIDQRRHIILKTQLDSLITKNNALLETNKKQRKCMLEALKCLSDAEKYLKEWELTAPKNAEDSDEPSHDIVYALNITSCKKRLENILKEERRNYTLSNFSRNPLYPLDNVEDSSFKIDEKEKKLSLKIDRCMLFNLEEKLSDILKKSLEMYKNNIIDKKPFEKVKVLKFSEGLRDCINNLITTGVGIRDRDCRESGASPFQQWDDYVESNLYLKVNPTRFRRAEESVYLNDKLAESLWDIAQWSNTKQQRKEKEFLEVINQIKQTERADKAKAKIYEDQIRLFKVCFSELYDEIEILKRNAKTDINEIFSKIEHQLNESFIDLENILEKCRTNEANNAEVDYTELYAIFISLQPNMREAFDCILKDKDKNYQNIFGVNSKIQKLLAHEYFNL</sequence>
<feature type="compositionally biased region" description="Polar residues" evidence="1">
    <location>
        <begin position="172"/>
        <end position="182"/>
    </location>
</feature>